<feature type="chain" id="PRO_5040998883" evidence="2">
    <location>
        <begin position="21"/>
        <end position="50"/>
    </location>
</feature>
<comment type="caution">
    <text evidence="3">The sequence shown here is derived from an EMBL/GenBank/DDBJ whole genome shotgun (WGS) entry which is preliminary data.</text>
</comment>
<evidence type="ECO:0000256" key="2">
    <source>
        <dbReference type="SAM" id="SignalP"/>
    </source>
</evidence>
<reference evidence="3" key="1">
    <citation type="submission" date="2022-07" db="EMBL/GenBank/DDBJ databases">
        <title>Phylogenomic reconstructions and comparative analyses of Kickxellomycotina fungi.</title>
        <authorList>
            <person name="Reynolds N.K."/>
            <person name="Stajich J.E."/>
            <person name="Barry K."/>
            <person name="Grigoriev I.V."/>
            <person name="Crous P."/>
            <person name="Smith M.E."/>
        </authorList>
    </citation>
    <scope>NUCLEOTIDE SEQUENCE</scope>
    <source>
        <strain evidence="3">NBRC 100468</strain>
    </source>
</reference>
<feature type="compositionally biased region" description="Low complexity" evidence="1">
    <location>
        <begin position="18"/>
        <end position="27"/>
    </location>
</feature>
<evidence type="ECO:0000313" key="3">
    <source>
        <dbReference type="EMBL" id="KAJ1913119.1"/>
    </source>
</evidence>
<organism evidence="3 4">
    <name type="scientific">Mycoemilia scoparia</name>
    <dbReference type="NCBI Taxonomy" id="417184"/>
    <lineage>
        <taxon>Eukaryota</taxon>
        <taxon>Fungi</taxon>
        <taxon>Fungi incertae sedis</taxon>
        <taxon>Zoopagomycota</taxon>
        <taxon>Kickxellomycotina</taxon>
        <taxon>Kickxellomycetes</taxon>
        <taxon>Kickxellales</taxon>
        <taxon>Kickxellaceae</taxon>
        <taxon>Mycoemilia</taxon>
    </lineage>
</organism>
<feature type="signal peptide" evidence="2">
    <location>
        <begin position="1"/>
        <end position="20"/>
    </location>
</feature>
<keyword evidence="4" id="KW-1185">Reference proteome</keyword>
<keyword evidence="2" id="KW-0732">Signal</keyword>
<dbReference type="Proteomes" id="UP001150538">
    <property type="component" value="Unassembled WGS sequence"/>
</dbReference>
<gene>
    <name evidence="3" type="ORF">H4219_005338</name>
</gene>
<sequence length="50" mass="5034">LKSFVGLVFIVSVLVSVSSSTPLPGSGPNDGKDGLQTGNIAGPRVRPSKP</sequence>
<feature type="non-terminal residue" evidence="3">
    <location>
        <position position="1"/>
    </location>
</feature>
<accession>A0A9W7ZU37</accession>
<feature type="region of interest" description="Disordered" evidence="1">
    <location>
        <begin position="18"/>
        <end position="50"/>
    </location>
</feature>
<name>A0A9W7ZU37_9FUNG</name>
<protein>
    <submittedName>
        <fullName evidence="3">Uncharacterized protein</fullName>
    </submittedName>
</protein>
<evidence type="ECO:0000256" key="1">
    <source>
        <dbReference type="SAM" id="MobiDB-lite"/>
    </source>
</evidence>
<dbReference type="AlphaFoldDB" id="A0A9W7ZU37"/>
<evidence type="ECO:0000313" key="4">
    <source>
        <dbReference type="Proteomes" id="UP001150538"/>
    </source>
</evidence>
<proteinExistence type="predicted"/>
<dbReference type="EMBL" id="JANBPU010000285">
    <property type="protein sequence ID" value="KAJ1913119.1"/>
    <property type="molecule type" value="Genomic_DNA"/>
</dbReference>